<dbReference type="SUPFAM" id="SSF63817">
    <property type="entry name" value="Sortase"/>
    <property type="match status" value="1"/>
</dbReference>
<dbReference type="STRING" id="585529.HMPREF0291_10854"/>
<keyword evidence="5" id="KW-1185">Reference proteome</keyword>
<evidence type="ECO:0000256" key="2">
    <source>
        <dbReference type="PIRSR" id="PIRSR605754-1"/>
    </source>
</evidence>
<dbReference type="OrthoDB" id="5242161at2"/>
<name>D7W9X9_9CORY</name>
<evidence type="ECO:0000256" key="1">
    <source>
        <dbReference type="ARBA" id="ARBA00022801"/>
    </source>
</evidence>
<dbReference type="AlphaFoldDB" id="D7W9X9"/>
<dbReference type="Gene3D" id="2.40.260.10">
    <property type="entry name" value="Sortase"/>
    <property type="match status" value="1"/>
</dbReference>
<gene>
    <name evidence="4" type="ORF">HMPREF0291_10854</name>
</gene>
<dbReference type="EMBL" id="ACLJ02000001">
    <property type="protein sequence ID" value="EFK55596.1"/>
    <property type="molecule type" value="Genomic_DNA"/>
</dbReference>
<evidence type="ECO:0000313" key="5">
    <source>
        <dbReference type="Proteomes" id="UP000004208"/>
    </source>
</evidence>
<comment type="caution">
    <text evidence="4">The sequence shown here is derived from an EMBL/GenBank/DDBJ whole genome shotgun (WGS) entry which is preliminary data.</text>
</comment>
<accession>D7W9X9</accession>
<sequence length="308" mass="34268">MSTLVPVDKGQEGAAKPAGSRRVLMPLLIMLLGLAVLVYPVFATQWNNWLQQRAVDEYQSDIQDGEQEDPGAMERALESARYYNETHTDGPILDPWLARISKDNVEYQDYLKELSGYPAMSQVAIPAIDSNLPVYHGSSEEVLQKGIGHLFGSALPIGGEGNHTVLTGHTGLTNATLWDNLIDVKEGDAIYINTFGRAMKYEVHDIEVVLPDETDSLKARDGEDLVTLITCTPYGVNTHRLLVHAHRVPMDPSEENVFDKSTKLMQWWMWLILAIAAAALIGIIWWLRKQKQAANAETDVEGESDDEV</sequence>
<keyword evidence="3" id="KW-1133">Transmembrane helix</keyword>
<dbReference type="Pfam" id="PF04203">
    <property type="entry name" value="Sortase"/>
    <property type="match status" value="1"/>
</dbReference>
<keyword evidence="3" id="KW-0812">Transmembrane</keyword>
<dbReference type="eggNOG" id="COG3764">
    <property type="taxonomic scope" value="Bacteria"/>
</dbReference>
<evidence type="ECO:0000256" key="3">
    <source>
        <dbReference type="SAM" id="Phobius"/>
    </source>
</evidence>
<feature type="transmembrane region" description="Helical" evidence="3">
    <location>
        <begin position="23"/>
        <end position="42"/>
    </location>
</feature>
<dbReference type="Proteomes" id="UP000004208">
    <property type="component" value="Unassembled WGS sequence"/>
</dbReference>
<feature type="transmembrane region" description="Helical" evidence="3">
    <location>
        <begin position="267"/>
        <end position="287"/>
    </location>
</feature>
<dbReference type="NCBIfam" id="TIGR01076">
    <property type="entry name" value="sortase_fam"/>
    <property type="match status" value="1"/>
</dbReference>
<protein>
    <submittedName>
        <fullName evidence="4">Sortase family protein</fullName>
    </submittedName>
</protein>
<dbReference type="NCBIfam" id="NF033745">
    <property type="entry name" value="class_C_sortase"/>
    <property type="match status" value="1"/>
</dbReference>
<keyword evidence="1" id="KW-0378">Hydrolase</keyword>
<feature type="active site" description="Acyl-thioester intermediate" evidence="2">
    <location>
        <position position="231"/>
    </location>
</feature>
<dbReference type="InterPro" id="IPR042002">
    <property type="entry name" value="Sortase_C"/>
</dbReference>
<dbReference type="GO" id="GO:0016787">
    <property type="term" value="F:hydrolase activity"/>
    <property type="evidence" value="ECO:0007669"/>
    <property type="project" value="UniProtKB-KW"/>
</dbReference>
<proteinExistence type="predicted"/>
<organism evidence="4 5">
    <name type="scientific">Corynebacterium genitalium ATCC 33030</name>
    <dbReference type="NCBI Taxonomy" id="585529"/>
    <lineage>
        <taxon>Bacteria</taxon>
        <taxon>Bacillati</taxon>
        <taxon>Actinomycetota</taxon>
        <taxon>Actinomycetes</taxon>
        <taxon>Mycobacteriales</taxon>
        <taxon>Corynebacteriaceae</taxon>
        <taxon>Corynebacterium</taxon>
    </lineage>
</organism>
<dbReference type="HOGENOM" id="CLU_045680_1_2_11"/>
<reference evidence="4" key="1">
    <citation type="submission" date="2010-06" db="EMBL/GenBank/DDBJ databases">
        <authorList>
            <person name="Muzny D."/>
            <person name="Qin X."/>
            <person name="Buhay C."/>
            <person name="Dugan-Rocha S."/>
            <person name="Ding Y."/>
            <person name="Chen G."/>
            <person name="Hawes A."/>
            <person name="Holder M."/>
            <person name="Jhangiani S."/>
            <person name="Johnson A."/>
            <person name="Khan Z."/>
            <person name="Li Z."/>
            <person name="Liu W."/>
            <person name="Liu X."/>
            <person name="Perez L."/>
            <person name="Shen H."/>
            <person name="Wang Q."/>
            <person name="Watt J."/>
            <person name="Xi L."/>
            <person name="Xin Y."/>
            <person name="Zhou J."/>
            <person name="Deng J."/>
            <person name="Jiang H."/>
            <person name="Liu Y."/>
            <person name="Qu J."/>
            <person name="Song X.-Z."/>
            <person name="Zhang L."/>
            <person name="Villasana D."/>
            <person name="Johnson A."/>
            <person name="Liu J."/>
            <person name="Liyanage D."/>
            <person name="Lorensuhewa L."/>
            <person name="Robinson T."/>
            <person name="Song A."/>
            <person name="Song B.-B."/>
            <person name="Dinh H."/>
            <person name="Thornton R."/>
            <person name="Coyle M."/>
            <person name="Francisco L."/>
            <person name="Jackson L."/>
            <person name="Javaid M."/>
            <person name="Korchina V."/>
            <person name="Kovar C."/>
            <person name="Mata R."/>
            <person name="Mathew T."/>
            <person name="Ngo R."/>
            <person name="Nguyen L."/>
            <person name="Nguyen N."/>
            <person name="Okwuonu G."/>
            <person name="Ongeri F."/>
            <person name="Pham C."/>
            <person name="Simmons D."/>
            <person name="Wilczek-Boney K."/>
            <person name="Hale W."/>
            <person name="Jakkamsetti A."/>
            <person name="Pham P."/>
            <person name="Ruth R."/>
            <person name="San Lucas F."/>
            <person name="Warren J."/>
            <person name="Zhang J."/>
            <person name="Zhao Z."/>
            <person name="Zhou C."/>
            <person name="Zhu D."/>
            <person name="Lee S."/>
            <person name="Bess C."/>
            <person name="Blankenburg K."/>
            <person name="Forbes L."/>
            <person name="Fu Q."/>
            <person name="Gubbala S."/>
            <person name="Hirani K."/>
            <person name="Jayaseelan J.C."/>
            <person name="Lara F."/>
            <person name="Munidasa M."/>
            <person name="Palculict T."/>
            <person name="Patil S."/>
            <person name="Pu L.-L."/>
            <person name="Saada N."/>
            <person name="Tang L."/>
            <person name="Weissenberger G."/>
            <person name="Zhu Y."/>
            <person name="Hemphill L."/>
            <person name="Shang Y."/>
            <person name="Youmans B."/>
            <person name="Ayvaz T."/>
            <person name="Ross M."/>
            <person name="Santibanez J."/>
            <person name="Aqrawi P."/>
            <person name="Gross S."/>
            <person name="Joshi V."/>
            <person name="Fowler G."/>
            <person name="Nazareth L."/>
            <person name="Reid J."/>
            <person name="Worley K."/>
            <person name="Petrosino J."/>
            <person name="Highlander S."/>
            <person name="Gibbs R."/>
        </authorList>
    </citation>
    <scope>NUCLEOTIDE SEQUENCE [LARGE SCALE GENOMIC DNA]</scope>
    <source>
        <strain evidence="4">ATCC 33030</strain>
    </source>
</reference>
<dbReference type="InterPro" id="IPR005754">
    <property type="entry name" value="Sortase"/>
</dbReference>
<dbReference type="CDD" id="cd05827">
    <property type="entry name" value="Sortase_C"/>
    <property type="match status" value="1"/>
</dbReference>
<feature type="active site" description="Proton donor/acceptor" evidence="2">
    <location>
        <position position="169"/>
    </location>
</feature>
<keyword evidence="3" id="KW-0472">Membrane</keyword>
<evidence type="ECO:0000313" key="4">
    <source>
        <dbReference type="EMBL" id="EFK55596.1"/>
    </source>
</evidence>
<dbReference type="RefSeq" id="WP_005288498.1">
    <property type="nucleotide sequence ID" value="NZ_CM000961.1"/>
</dbReference>
<dbReference type="InterPro" id="IPR023365">
    <property type="entry name" value="Sortase_dom-sf"/>
</dbReference>